<dbReference type="Proteomes" id="UP000620124">
    <property type="component" value="Unassembled WGS sequence"/>
</dbReference>
<keyword evidence="2" id="KW-1185">Reference proteome</keyword>
<reference evidence="1" key="1">
    <citation type="submission" date="2020-05" db="EMBL/GenBank/DDBJ databases">
        <title>Mycena genomes resolve the evolution of fungal bioluminescence.</title>
        <authorList>
            <person name="Tsai I.J."/>
        </authorList>
    </citation>
    <scope>NUCLEOTIDE SEQUENCE</scope>
    <source>
        <strain evidence="1">CCC161011</strain>
    </source>
</reference>
<protein>
    <submittedName>
        <fullName evidence="1">Uncharacterized protein</fullName>
    </submittedName>
</protein>
<dbReference type="AlphaFoldDB" id="A0A8H7CZY9"/>
<comment type="caution">
    <text evidence="1">The sequence shown here is derived from an EMBL/GenBank/DDBJ whole genome shotgun (WGS) entry which is preliminary data.</text>
</comment>
<evidence type="ECO:0000313" key="2">
    <source>
        <dbReference type="Proteomes" id="UP000620124"/>
    </source>
</evidence>
<evidence type="ECO:0000313" key="1">
    <source>
        <dbReference type="EMBL" id="KAF7356470.1"/>
    </source>
</evidence>
<accession>A0A8H7CZY9</accession>
<dbReference type="OrthoDB" id="2993888at2759"/>
<proteinExistence type="predicted"/>
<gene>
    <name evidence="1" type="ORF">MVEN_00980100</name>
</gene>
<organism evidence="1 2">
    <name type="scientific">Mycena venus</name>
    <dbReference type="NCBI Taxonomy" id="2733690"/>
    <lineage>
        <taxon>Eukaryota</taxon>
        <taxon>Fungi</taxon>
        <taxon>Dikarya</taxon>
        <taxon>Basidiomycota</taxon>
        <taxon>Agaricomycotina</taxon>
        <taxon>Agaricomycetes</taxon>
        <taxon>Agaricomycetidae</taxon>
        <taxon>Agaricales</taxon>
        <taxon>Marasmiineae</taxon>
        <taxon>Mycenaceae</taxon>
        <taxon>Mycena</taxon>
    </lineage>
</organism>
<dbReference type="EMBL" id="JACAZI010000007">
    <property type="protein sequence ID" value="KAF7356470.1"/>
    <property type="molecule type" value="Genomic_DNA"/>
</dbReference>
<sequence>MASLIVRVDLREDYEEDENSAEPVLLEHTSRLGTLDICSPQLELDAFMTKLEHADAAPRLHDIKVVNTDEDNLGEGGMWLPTNLFCRGEVIESRKTSTQLGLRLHLECCAFPWDSPWYTHLTHLRLVGINPMQRPTMEAFLAILVDSPNLETLTCLVIPPSAIIDASCTIPTHHDTEIIYQDLIPIFFEDSLLTCMTLLRIEAASWVNDWPSTLRVTESVRDHLDFSTVTTLHLNGMPNVHLPRKDNILHPSCSLWDTMGRNLPHLRTLHLHKSFPGGLLEFILTQAMLLIGVSHYLSCFRSPGCLSFRDPDGALTHAWSQLQRLELHQINLGESLDAFKPRSGDILGAFLWAWRQGGAPIQRLMIEESQCGFVHDLVHLWQSAAVGYDGKGLTVGCKANANEENNSLRSYSITIFS</sequence>
<name>A0A8H7CZY9_9AGAR</name>